<keyword evidence="9" id="KW-1185">Reference proteome</keyword>
<feature type="region of interest" description="Disordered" evidence="6">
    <location>
        <begin position="138"/>
        <end position="200"/>
    </location>
</feature>
<feature type="compositionally biased region" description="Basic residues" evidence="6">
    <location>
        <begin position="234"/>
        <end position="247"/>
    </location>
</feature>
<feature type="compositionally biased region" description="Basic residues" evidence="6">
    <location>
        <begin position="152"/>
        <end position="166"/>
    </location>
</feature>
<keyword evidence="3 7" id="KW-0812">Transmembrane</keyword>
<dbReference type="PANTHER" id="PTHR41368">
    <property type="entry name" value="PROTEIN YGHO"/>
    <property type="match status" value="1"/>
</dbReference>
<dbReference type="KEGG" id="cmet:K6K41_08190"/>
<protein>
    <submittedName>
        <fullName evidence="8">LptF/LptG family permease</fullName>
    </submittedName>
</protein>
<feature type="compositionally biased region" description="Basic and acidic residues" evidence="6">
    <location>
        <begin position="138"/>
        <end position="151"/>
    </location>
</feature>
<evidence type="ECO:0000256" key="2">
    <source>
        <dbReference type="ARBA" id="ARBA00022475"/>
    </source>
</evidence>
<feature type="compositionally biased region" description="Basic and acidic residues" evidence="6">
    <location>
        <begin position="168"/>
        <end position="186"/>
    </location>
</feature>
<feature type="transmembrane region" description="Helical" evidence="7">
    <location>
        <begin position="59"/>
        <end position="79"/>
    </location>
</feature>
<feature type="region of interest" description="Disordered" evidence="6">
    <location>
        <begin position="223"/>
        <end position="259"/>
    </location>
</feature>
<feature type="transmembrane region" description="Helical" evidence="7">
    <location>
        <begin position="99"/>
        <end position="121"/>
    </location>
</feature>
<dbReference type="InterPro" id="IPR016181">
    <property type="entry name" value="Acyl_CoA_acyltransferase"/>
</dbReference>
<evidence type="ECO:0000256" key="4">
    <source>
        <dbReference type="ARBA" id="ARBA00022989"/>
    </source>
</evidence>
<dbReference type="SUPFAM" id="SSF55729">
    <property type="entry name" value="Acyl-CoA N-acyltransferases (Nat)"/>
    <property type="match status" value="1"/>
</dbReference>
<dbReference type="InterPro" id="IPR005495">
    <property type="entry name" value="LptG/LptF_permease"/>
</dbReference>
<reference evidence="8" key="1">
    <citation type="submission" date="2021-08" db="EMBL/GenBank/DDBJ databases">
        <authorList>
            <person name="Zhang H."/>
            <person name="Xu M."/>
            <person name="Yu Z."/>
            <person name="Yang L."/>
            <person name="Cai Y."/>
        </authorList>
    </citation>
    <scope>NUCLEOTIDE SEQUENCE</scope>
    <source>
        <strain evidence="8">CHL1</strain>
    </source>
</reference>
<feature type="compositionally biased region" description="Basic and acidic residues" evidence="6">
    <location>
        <begin position="319"/>
        <end position="330"/>
    </location>
</feature>
<dbReference type="EMBL" id="CP081869">
    <property type="protein sequence ID" value="QZO01416.1"/>
    <property type="molecule type" value="Genomic_DNA"/>
</dbReference>
<evidence type="ECO:0000256" key="3">
    <source>
        <dbReference type="ARBA" id="ARBA00022692"/>
    </source>
</evidence>
<evidence type="ECO:0000256" key="1">
    <source>
        <dbReference type="ARBA" id="ARBA00004651"/>
    </source>
</evidence>
<evidence type="ECO:0000256" key="6">
    <source>
        <dbReference type="SAM" id="MobiDB-lite"/>
    </source>
</evidence>
<organism evidence="8 9">
    <name type="scientific">Chenggangzhangella methanolivorans</name>
    <dbReference type="NCBI Taxonomy" id="1437009"/>
    <lineage>
        <taxon>Bacteria</taxon>
        <taxon>Pseudomonadati</taxon>
        <taxon>Pseudomonadota</taxon>
        <taxon>Alphaproteobacteria</taxon>
        <taxon>Hyphomicrobiales</taxon>
        <taxon>Methylopilaceae</taxon>
        <taxon>Chenggangzhangella</taxon>
    </lineage>
</organism>
<dbReference type="PANTHER" id="PTHR41368:SF1">
    <property type="entry name" value="PROTEIN YGHO"/>
    <property type="match status" value="1"/>
</dbReference>
<dbReference type="InterPro" id="IPR039968">
    <property type="entry name" value="BcerS-like"/>
</dbReference>
<sequence>MRFARYLSLTLFKLAVVATLILAFIAQILDLVDNAGDILDQGDGVPGIIEYIGLRLPTLLVHSLPLGTLVGALLTLALLARNSEIVAMRAAGKSTFSMFVAMAPGAFALVILHSTLIDVVAPRAEAKLAIKVTQRFERARTAGQDRQDHLAARRRGGGLVRPRQRQGPKAEERADLRPQSRQDRHLPDRRRRGALPERRVDPLGRRARLLGARDAQRAVFRRRRLAHDHDARRRAGGAHSGKPHLAHRGPQGRGGRADPERAAALLRDADRTRLRFPRWTDRDGAACDARFAPQLARRALDPPHGLRAARRPWLPAHRRPADDARPDRHRAPGGGRLGRHPAVHRLRPLPHLADGRRLAPVARSASAQDRAGGGPAVSALEIRPVRGRREMTQFINLPKRLHANDPTYVSPLDIERHDALSKTKNPLFKRIDAEFFLAWRGGRTVGRITAQADPRLGVVGQFGMIAAEDDPEIFHALFQTVEDWLRARGKTSVQGPFNLSINEETGLLIDGFDTPPMLLMPHDLPYVAPRVEAEGYGKEMDLFAYLHDTEVPFPRAIERILDRPRPPEITVRHLDMSRYEAELATVIDIFNDAWSENWGFLPFGKEELDHLAKSLKLLVDERLLWFVEVDGKPGAFGLALPNLNEITTDLDGSLLPFGWAKLAWRLKVKRSYTSGRVVLMGVRKEHHRSYLGKIMPLYIFEKFREEGRARNVRRVEMSWVLETNAPMRHIGEALGGGRAYKTYRVYSKELRP</sequence>
<dbReference type="GO" id="GO:0005886">
    <property type="term" value="C:plasma membrane"/>
    <property type="evidence" value="ECO:0007669"/>
    <property type="project" value="UniProtKB-SubCell"/>
</dbReference>
<proteinExistence type="predicted"/>
<comment type="subcellular location">
    <subcellularLocation>
        <location evidence="1">Cell membrane</location>
        <topology evidence="1">Multi-pass membrane protein</topology>
    </subcellularLocation>
</comment>
<keyword evidence="5 7" id="KW-0472">Membrane</keyword>
<accession>A0A9E6RH89</accession>
<evidence type="ECO:0000313" key="8">
    <source>
        <dbReference type="EMBL" id="QZO01416.1"/>
    </source>
</evidence>
<name>A0A9E6RH89_9HYPH</name>
<keyword evidence="2" id="KW-1003">Cell membrane</keyword>
<dbReference type="AlphaFoldDB" id="A0A9E6RH89"/>
<dbReference type="Gene3D" id="3.40.630.30">
    <property type="match status" value="1"/>
</dbReference>
<dbReference type="Pfam" id="PF03739">
    <property type="entry name" value="LptF_LptG"/>
    <property type="match status" value="1"/>
</dbReference>
<evidence type="ECO:0000256" key="5">
    <source>
        <dbReference type="ARBA" id="ARBA00023136"/>
    </source>
</evidence>
<evidence type="ECO:0000313" key="9">
    <source>
        <dbReference type="Proteomes" id="UP000825701"/>
    </source>
</evidence>
<keyword evidence="4 7" id="KW-1133">Transmembrane helix</keyword>
<dbReference type="Proteomes" id="UP000825701">
    <property type="component" value="Chromosome"/>
</dbReference>
<evidence type="ECO:0000256" key="7">
    <source>
        <dbReference type="SAM" id="Phobius"/>
    </source>
</evidence>
<feature type="transmembrane region" description="Helical" evidence="7">
    <location>
        <begin position="7"/>
        <end position="29"/>
    </location>
</feature>
<feature type="region of interest" description="Disordered" evidence="6">
    <location>
        <begin position="298"/>
        <end position="341"/>
    </location>
</feature>
<gene>
    <name evidence="8" type="ORF">K6K41_08190</name>
</gene>